<dbReference type="EMBL" id="RBII01000002">
    <property type="protein sequence ID" value="RKQ69337.1"/>
    <property type="molecule type" value="Genomic_DNA"/>
</dbReference>
<keyword evidence="3" id="KW-1185">Reference proteome</keyword>
<accession>A0A420WE89</accession>
<dbReference type="RefSeq" id="WP_121101862.1">
    <property type="nucleotide sequence ID" value="NZ_RBII01000002.1"/>
</dbReference>
<gene>
    <name evidence="2" type="ORF">DES40_2137</name>
</gene>
<evidence type="ECO:0000256" key="1">
    <source>
        <dbReference type="SAM" id="SignalP"/>
    </source>
</evidence>
<sequence>MTYIKISKTVLLSAIASAALIATPAFAASNKEVQKCRTAFTESGDLDMSQYRLRYEREEGKRTKTIHFTAIPHDRTEALDVTCTLKRTKVISLNAGNGEVKLMAANSKS</sequence>
<feature type="signal peptide" evidence="1">
    <location>
        <begin position="1"/>
        <end position="27"/>
    </location>
</feature>
<name>A0A420WE89_9PROT</name>
<dbReference type="AlphaFoldDB" id="A0A420WE89"/>
<evidence type="ECO:0000313" key="2">
    <source>
        <dbReference type="EMBL" id="RKQ69337.1"/>
    </source>
</evidence>
<reference evidence="2 3" key="1">
    <citation type="submission" date="2018-10" db="EMBL/GenBank/DDBJ databases">
        <title>Genomic Encyclopedia of Type Strains, Phase IV (KMG-IV): sequencing the most valuable type-strain genomes for metagenomic binning, comparative biology and taxonomic classification.</title>
        <authorList>
            <person name="Goeker M."/>
        </authorList>
    </citation>
    <scope>NUCLEOTIDE SEQUENCE [LARGE SCALE GENOMIC DNA]</scope>
    <source>
        <strain evidence="2 3">DSM 22008</strain>
    </source>
</reference>
<proteinExistence type="predicted"/>
<dbReference type="InParanoid" id="A0A420WE89"/>
<protein>
    <submittedName>
        <fullName evidence="2">Uncharacterized protein</fullName>
    </submittedName>
</protein>
<dbReference type="Proteomes" id="UP000282211">
    <property type="component" value="Unassembled WGS sequence"/>
</dbReference>
<organism evidence="2 3">
    <name type="scientific">Litorimonas taeanensis</name>
    <dbReference type="NCBI Taxonomy" id="568099"/>
    <lineage>
        <taxon>Bacteria</taxon>
        <taxon>Pseudomonadati</taxon>
        <taxon>Pseudomonadota</taxon>
        <taxon>Alphaproteobacteria</taxon>
        <taxon>Maricaulales</taxon>
        <taxon>Robiginitomaculaceae</taxon>
    </lineage>
</organism>
<keyword evidence="1" id="KW-0732">Signal</keyword>
<comment type="caution">
    <text evidence="2">The sequence shown here is derived from an EMBL/GenBank/DDBJ whole genome shotgun (WGS) entry which is preliminary data.</text>
</comment>
<evidence type="ECO:0000313" key="3">
    <source>
        <dbReference type="Proteomes" id="UP000282211"/>
    </source>
</evidence>
<feature type="chain" id="PRO_5018982243" evidence="1">
    <location>
        <begin position="28"/>
        <end position="109"/>
    </location>
</feature>